<evidence type="ECO:0000313" key="1">
    <source>
        <dbReference type="EMBL" id="ALE91633.1"/>
    </source>
</evidence>
<accession>A0A0M4RMH8</accession>
<organism evidence="1 2">
    <name type="scientific">Arthrobacter alpinus</name>
    <dbReference type="NCBI Taxonomy" id="656366"/>
    <lineage>
        <taxon>Bacteria</taxon>
        <taxon>Bacillati</taxon>
        <taxon>Actinomycetota</taxon>
        <taxon>Actinomycetes</taxon>
        <taxon>Micrococcales</taxon>
        <taxon>Micrococcaceae</taxon>
        <taxon>Arthrobacter</taxon>
    </lineage>
</organism>
<name>A0A0M4RMH8_9MICC</name>
<protein>
    <submittedName>
        <fullName evidence="1">Uncharacterized protein</fullName>
    </submittedName>
</protein>
<sequence>MTKLPGFMRFVASVELLDYRSRKAGLMGKVNQATDRNGHRAFRGQTYENMTPAKQTVSPIFEVFCTRSGEGPSCGSYSQLWIVL</sequence>
<dbReference type="KEGG" id="aaq:AOC05_03590"/>
<proteinExistence type="predicted"/>
<evidence type="ECO:0000313" key="2">
    <source>
        <dbReference type="Proteomes" id="UP000062833"/>
    </source>
</evidence>
<keyword evidence="2" id="KW-1185">Reference proteome</keyword>
<reference evidence="2" key="1">
    <citation type="submission" date="2015-09" db="EMBL/GenBank/DDBJ databases">
        <title>Complete genome of Arthrobacter alpinus strain R3.8.</title>
        <authorList>
            <person name="See-Too W.S."/>
            <person name="Chan K.G."/>
        </authorList>
    </citation>
    <scope>NUCLEOTIDE SEQUENCE [LARGE SCALE GENOMIC DNA]</scope>
    <source>
        <strain evidence="2">R3.8</strain>
    </source>
</reference>
<dbReference type="Proteomes" id="UP000062833">
    <property type="component" value="Chromosome"/>
</dbReference>
<gene>
    <name evidence="1" type="ORF">AOC05_03590</name>
</gene>
<dbReference type="PATRIC" id="fig|656366.3.peg.783"/>
<dbReference type="AlphaFoldDB" id="A0A0M4RMH8"/>
<dbReference type="EMBL" id="CP012677">
    <property type="protein sequence ID" value="ALE91633.1"/>
    <property type="molecule type" value="Genomic_DNA"/>
</dbReference>